<proteinExistence type="predicted"/>
<evidence type="ECO:0000313" key="2">
    <source>
        <dbReference type="Proteomes" id="UP000664859"/>
    </source>
</evidence>
<protein>
    <recommendedName>
        <fullName evidence="3">Phytocyanin domain-containing protein</fullName>
    </recommendedName>
</protein>
<dbReference type="SUPFAM" id="SSF49503">
    <property type="entry name" value="Cupredoxins"/>
    <property type="match status" value="1"/>
</dbReference>
<sequence length="122" mass="13146">MNRRPILSPPGPTLCKADAAPWYLFGSLQPTLDLLQGDKIKFKYTDSTSHSIYQVSPVDVCNFNGATQLYPPNSDEIAATGGSVPTYTTDPLPTGMHAYACAVADHCVDDMMHVVAVVKKGM</sequence>
<organism evidence="1 2">
    <name type="scientific">Tribonema minus</name>
    <dbReference type="NCBI Taxonomy" id="303371"/>
    <lineage>
        <taxon>Eukaryota</taxon>
        <taxon>Sar</taxon>
        <taxon>Stramenopiles</taxon>
        <taxon>Ochrophyta</taxon>
        <taxon>PX clade</taxon>
        <taxon>Xanthophyceae</taxon>
        <taxon>Tribonematales</taxon>
        <taxon>Tribonemataceae</taxon>
        <taxon>Tribonema</taxon>
    </lineage>
</organism>
<reference evidence="1" key="1">
    <citation type="submission" date="2021-02" db="EMBL/GenBank/DDBJ databases">
        <title>First Annotated Genome of the Yellow-green Alga Tribonema minus.</title>
        <authorList>
            <person name="Mahan K.M."/>
        </authorList>
    </citation>
    <scope>NUCLEOTIDE SEQUENCE</scope>
    <source>
        <strain evidence="1">UTEX B ZZ1240</strain>
    </source>
</reference>
<dbReference type="Proteomes" id="UP000664859">
    <property type="component" value="Unassembled WGS sequence"/>
</dbReference>
<keyword evidence="2" id="KW-1185">Reference proteome</keyword>
<name>A0A836CA90_9STRA</name>
<accession>A0A836CA90</accession>
<dbReference type="Gene3D" id="2.60.40.420">
    <property type="entry name" value="Cupredoxins - blue copper proteins"/>
    <property type="match status" value="1"/>
</dbReference>
<evidence type="ECO:0008006" key="3">
    <source>
        <dbReference type="Google" id="ProtNLM"/>
    </source>
</evidence>
<evidence type="ECO:0000313" key="1">
    <source>
        <dbReference type="EMBL" id="KAG5178329.1"/>
    </source>
</evidence>
<gene>
    <name evidence="1" type="ORF">JKP88DRAFT_248210</name>
</gene>
<dbReference type="EMBL" id="JAFCMP010000516">
    <property type="protein sequence ID" value="KAG5178329.1"/>
    <property type="molecule type" value="Genomic_DNA"/>
</dbReference>
<dbReference type="InterPro" id="IPR008972">
    <property type="entry name" value="Cupredoxin"/>
</dbReference>
<dbReference type="AlphaFoldDB" id="A0A836CA90"/>
<comment type="caution">
    <text evidence="1">The sequence shown here is derived from an EMBL/GenBank/DDBJ whole genome shotgun (WGS) entry which is preliminary data.</text>
</comment>